<feature type="region of interest" description="Disordered" evidence="1">
    <location>
        <begin position="330"/>
        <end position="455"/>
    </location>
</feature>
<evidence type="ECO:0000313" key="3">
    <source>
        <dbReference type="Proteomes" id="UP000319160"/>
    </source>
</evidence>
<dbReference type="STRING" id="2512241.A0A553I167"/>
<feature type="region of interest" description="Disordered" evidence="1">
    <location>
        <begin position="473"/>
        <end position="492"/>
    </location>
</feature>
<feature type="region of interest" description="Disordered" evidence="1">
    <location>
        <begin position="501"/>
        <end position="712"/>
    </location>
</feature>
<feature type="region of interest" description="Disordered" evidence="1">
    <location>
        <begin position="72"/>
        <end position="105"/>
    </location>
</feature>
<proteinExistence type="predicted"/>
<feature type="compositionally biased region" description="Basic and acidic residues" evidence="1">
    <location>
        <begin position="403"/>
        <end position="418"/>
    </location>
</feature>
<sequence>MCILYYYICSKCYCGYPRYTRCCRYMHPPLVYCPQGTEFKFHVVEEQECHLYPHHTVASHFGVNGKDAAFSVSSSASVPPSEEDGTGRCTGKHTSSPSVPKETTRQLMMTDQQSAAMGRLVVNGSSSNQKITPSQFSNDSHKLTTNTWNRQAENIEIEGPICPYNQQQSSFNGYRTNSAYSGAPFDYRYHSHSDPLNQYYPYQQAPMPAIEYHPQTNLPIHVYMEVEGPGRYSQSQGSAASATSHFGYSGMFPERMYGRNISVPETNPLRCSTTLKSSFNPQAASFNYGKANRNPLSNPQAVILDSEAYKSKCRKTLEQLKRSNRAAYYNRDNYDGNQGAAISDDRNTDVEGSCSSVENPESSTANGGYSAANAEQNPCSRSRSWSEPGSQQVSMSEVSSLSHQDHESNDKGKGKEVMRNPSMSWSNMSMTNPSTDSIAKVENRDVTTQTDDHPVRGKRATSFRYKEVASLDKANSHEDLATTDSAANSDSTNLGIVSVKTESGDEDCKVWHHSESTPIEVKTDPDDDVKLHNIPSAPASQRTLDSVRSDDSAWDADIEDRYDELETPSASPKSQFLYPNGAYTPKSASECESQPIKLEDTTPKLDVQRNDKSRSGTPSTHRSASNVRAPSDRSWSAVVSGRYIPSKASDPCPPQPATPTSSLVPAAQTIHEDEMTSPPTEVPKSCSLEPIERTSSPDILNVDREHRSSSDSYWASQIKSLLSHSDPAVEETSMVRATSENFVDVAESTTHRRIDGISYAKTFQPDLSIGSSTSPSLVAPTSPMKSTTLPRLPESAPSVSTTTSTALESPKKPQPRSWSQVLGGSKFVGSTKSDSSMDEASWPSLGSGGPSKGPKRNTTS</sequence>
<keyword evidence="3" id="KW-1185">Reference proteome</keyword>
<feature type="compositionally biased region" description="Basic and acidic residues" evidence="1">
    <location>
        <begin position="502"/>
        <end position="531"/>
    </location>
</feature>
<name>A0A553I167_9PEZI</name>
<organism evidence="2 3">
    <name type="scientific">Xylaria flabelliformis</name>
    <dbReference type="NCBI Taxonomy" id="2512241"/>
    <lineage>
        <taxon>Eukaryota</taxon>
        <taxon>Fungi</taxon>
        <taxon>Dikarya</taxon>
        <taxon>Ascomycota</taxon>
        <taxon>Pezizomycotina</taxon>
        <taxon>Sordariomycetes</taxon>
        <taxon>Xylariomycetidae</taxon>
        <taxon>Xylariales</taxon>
        <taxon>Xylariaceae</taxon>
        <taxon>Xylaria</taxon>
    </lineage>
</organism>
<dbReference type="Proteomes" id="UP000319160">
    <property type="component" value="Unassembled WGS sequence"/>
</dbReference>
<feature type="compositionally biased region" description="Acidic residues" evidence="1">
    <location>
        <begin position="552"/>
        <end position="566"/>
    </location>
</feature>
<evidence type="ECO:0000313" key="2">
    <source>
        <dbReference type="EMBL" id="TRX93949.1"/>
    </source>
</evidence>
<feature type="compositionally biased region" description="Polar residues" evidence="1">
    <location>
        <begin position="482"/>
        <end position="492"/>
    </location>
</feature>
<feature type="compositionally biased region" description="Polar residues" evidence="1">
    <location>
        <begin position="816"/>
        <end position="834"/>
    </location>
</feature>
<evidence type="ECO:0000256" key="1">
    <source>
        <dbReference type="SAM" id="MobiDB-lite"/>
    </source>
</evidence>
<accession>A0A553I167</accession>
<feature type="compositionally biased region" description="Basic and acidic residues" evidence="1">
    <location>
        <begin position="597"/>
        <end position="614"/>
    </location>
</feature>
<feature type="compositionally biased region" description="Polar residues" evidence="1">
    <location>
        <begin position="353"/>
        <end position="402"/>
    </location>
</feature>
<dbReference type="EMBL" id="VFLP01000025">
    <property type="protein sequence ID" value="TRX93949.1"/>
    <property type="molecule type" value="Genomic_DNA"/>
</dbReference>
<gene>
    <name evidence="2" type="ORF">FHL15_005027</name>
</gene>
<dbReference type="AlphaFoldDB" id="A0A553I167"/>
<reference evidence="3" key="1">
    <citation type="submission" date="2019-06" db="EMBL/GenBank/DDBJ databases">
        <title>Draft genome sequence of the griseofulvin-producing fungus Xylaria cubensis strain G536.</title>
        <authorList>
            <person name="Mead M.E."/>
            <person name="Raja H.A."/>
            <person name="Steenwyk J.L."/>
            <person name="Knowles S.L."/>
            <person name="Oberlies N.H."/>
            <person name="Rokas A."/>
        </authorList>
    </citation>
    <scope>NUCLEOTIDE SEQUENCE [LARGE SCALE GENOMIC DNA]</scope>
    <source>
        <strain evidence="3">G536</strain>
    </source>
</reference>
<feature type="compositionally biased region" description="Polar residues" evidence="1">
    <location>
        <begin position="421"/>
        <end position="437"/>
    </location>
</feature>
<protein>
    <submittedName>
        <fullName evidence="2">Uncharacterized protein</fullName>
    </submittedName>
</protein>
<feature type="compositionally biased region" description="Low complexity" evidence="1">
    <location>
        <begin position="795"/>
        <end position="806"/>
    </location>
</feature>
<comment type="caution">
    <text evidence="2">The sequence shown here is derived from an EMBL/GenBank/DDBJ whole genome shotgun (WGS) entry which is preliminary data.</text>
</comment>
<dbReference type="OrthoDB" id="4760798at2759"/>
<feature type="region of interest" description="Disordered" evidence="1">
    <location>
        <begin position="762"/>
        <end position="860"/>
    </location>
</feature>
<feature type="compositionally biased region" description="Polar residues" evidence="1">
    <location>
        <begin position="615"/>
        <end position="628"/>
    </location>
</feature>
<feature type="compositionally biased region" description="Basic and acidic residues" evidence="1">
    <location>
        <begin position="439"/>
        <end position="455"/>
    </location>
</feature>